<dbReference type="InterPro" id="IPR036105">
    <property type="entry name" value="DiNase_FeMo-co_biosyn_sf"/>
</dbReference>
<evidence type="ECO:0000259" key="1">
    <source>
        <dbReference type="Pfam" id="PF02579"/>
    </source>
</evidence>
<sequence length="118" mass="13368">MNEKRYTMGEDMRIAFASMDNSCVDQHFGNARYWQIYDVGSGSSFVETRKIPVKYQGHHEGKFQQVLTVLNDCQAVFVSQIGESAAVYMIQHNKRVFEASGEVSAIITEILKGNLLKE</sequence>
<dbReference type="Proteomes" id="UP000184386">
    <property type="component" value="Unassembled WGS sequence"/>
</dbReference>
<dbReference type="AlphaFoldDB" id="A0A1M6NLX2"/>
<dbReference type="InterPro" id="IPR051840">
    <property type="entry name" value="NifX/NifY_domain"/>
</dbReference>
<dbReference type="STRING" id="1121322.SAMN02745136_01352"/>
<evidence type="ECO:0000313" key="2">
    <source>
        <dbReference type="EMBL" id="SHJ96542.1"/>
    </source>
</evidence>
<dbReference type="Gene3D" id="3.30.420.130">
    <property type="entry name" value="Dinitrogenase iron-molybdenum cofactor biosynthesis domain"/>
    <property type="match status" value="1"/>
</dbReference>
<reference evidence="2 3" key="1">
    <citation type="submission" date="2016-11" db="EMBL/GenBank/DDBJ databases">
        <authorList>
            <person name="Jaros S."/>
            <person name="Januszkiewicz K."/>
            <person name="Wedrychowicz H."/>
        </authorList>
    </citation>
    <scope>NUCLEOTIDE SEQUENCE [LARGE SCALE GENOMIC DNA]</scope>
    <source>
        <strain evidence="2 3">DSM 15929</strain>
    </source>
</reference>
<dbReference type="Pfam" id="PF02579">
    <property type="entry name" value="Nitro_FeMo-Co"/>
    <property type="match status" value="1"/>
</dbReference>
<protein>
    <submittedName>
        <fullName evidence="2">Predicted Fe-Mo cluster-binding protein, NifX family</fullName>
    </submittedName>
</protein>
<gene>
    <name evidence="2" type="ORF">SAMN02745136_01352</name>
</gene>
<dbReference type="CDD" id="cd00562">
    <property type="entry name" value="NifX_NifB"/>
    <property type="match status" value="1"/>
</dbReference>
<dbReference type="InterPro" id="IPR003731">
    <property type="entry name" value="Di-Nase_FeMo-co_biosynth"/>
</dbReference>
<dbReference type="EMBL" id="FRAC01000008">
    <property type="protein sequence ID" value="SHJ96542.1"/>
    <property type="molecule type" value="Genomic_DNA"/>
</dbReference>
<dbReference type="RefSeq" id="WP_242962407.1">
    <property type="nucleotide sequence ID" value="NZ_FRAC01000008.1"/>
</dbReference>
<evidence type="ECO:0000313" key="3">
    <source>
        <dbReference type="Proteomes" id="UP000184386"/>
    </source>
</evidence>
<proteinExistence type="predicted"/>
<dbReference type="PANTHER" id="PTHR33937:SF2">
    <property type="entry name" value="DINITROGENASE IRON-MOLYBDENUM COFACTOR BIOSYNTHESIS DOMAIN-CONTAINING PROTEIN"/>
    <property type="match status" value="1"/>
</dbReference>
<keyword evidence="3" id="KW-1185">Reference proteome</keyword>
<feature type="domain" description="Dinitrogenase iron-molybdenum cofactor biosynthesis" evidence="1">
    <location>
        <begin position="21"/>
        <end position="111"/>
    </location>
</feature>
<dbReference type="SUPFAM" id="SSF53146">
    <property type="entry name" value="Nitrogenase accessory factor-like"/>
    <property type="match status" value="1"/>
</dbReference>
<organism evidence="2 3">
    <name type="scientific">Anaerocolumna jejuensis DSM 15929</name>
    <dbReference type="NCBI Taxonomy" id="1121322"/>
    <lineage>
        <taxon>Bacteria</taxon>
        <taxon>Bacillati</taxon>
        <taxon>Bacillota</taxon>
        <taxon>Clostridia</taxon>
        <taxon>Lachnospirales</taxon>
        <taxon>Lachnospiraceae</taxon>
        <taxon>Anaerocolumna</taxon>
    </lineage>
</organism>
<accession>A0A1M6NLX2</accession>
<dbReference type="PANTHER" id="PTHR33937">
    <property type="entry name" value="IRON-MOLYBDENUM PROTEIN-RELATED-RELATED"/>
    <property type="match status" value="1"/>
</dbReference>
<name>A0A1M6NLX2_9FIRM</name>